<gene>
    <name evidence="1" type="ORF">I8751_04630</name>
</gene>
<dbReference type="RefSeq" id="WP_214437995.1">
    <property type="nucleotide sequence ID" value="NZ_JAECZB010000006.1"/>
</dbReference>
<sequence>MLDIPTPVVNYILSFLIEARSLAYLLVKKDGCLLAWGGKLAAYGITNLCKGENIGEQIFFLEGLLPLDDAYLFLPLIKIEHGICIDIHIFSSQEGDWVLLLDSTRDENYLSPIQQKTNDHSLLQEKLTKIKNQ</sequence>
<organism evidence="1 2">
    <name type="scientific">Atlanticothrix silvestris CENA357</name>
    <dbReference type="NCBI Taxonomy" id="1725252"/>
    <lineage>
        <taxon>Bacteria</taxon>
        <taxon>Bacillati</taxon>
        <taxon>Cyanobacteriota</taxon>
        <taxon>Cyanophyceae</taxon>
        <taxon>Nostocales</taxon>
        <taxon>Nodulariaceae</taxon>
        <taxon>Atlanticothrix</taxon>
        <taxon>Atlanticothrix silvestris</taxon>
    </lineage>
</organism>
<dbReference type="EMBL" id="JAECZB010000006">
    <property type="protein sequence ID" value="MBH8551671.1"/>
    <property type="molecule type" value="Genomic_DNA"/>
</dbReference>
<accession>A0A8J7H8E4</accession>
<evidence type="ECO:0000313" key="1">
    <source>
        <dbReference type="EMBL" id="MBH8551671.1"/>
    </source>
</evidence>
<reference evidence="1 2" key="1">
    <citation type="journal article" date="2021" name="Int. J. Syst. Evol. Microbiol.">
        <title>Amazonocrinis nigriterrae gen. nov., sp. nov., Atlanticothrix silvestris gen. nov., sp. nov. and Dendronalium phyllosphericum gen. nov., sp. nov., nostocacean cyanobacteria from Brazilian environments.</title>
        <authorList>
            <person name="Alvarenga D.O."/>
            <person name="Andreote A.P.D."/>
            <person name="Branco L.H.Z."/>
            <person name="Delbaje E."/>
            <person name="Cruz R.B."/>
            <person name="Varani A.M."/>
            <person name="Fiore M.F."/>
        </authorList>
    </citation>
    <scope>NUCLEOTIDE SEQUENCE [LARGE SCALE GENOMIC DNA]</scope>
    <source>
        <strain evidence="1 2">CENA357</strain>
    </source>
</reference>
<protein>
    <submittedName>
        <fullName evidence="1">Uncharacterized protein</fullName>
    </submittedName>
</protein>
<name>A0A8J7H8E4_9CYAN</name>
<proteinExistence type="predicted"/>
<evidence type="ECO:0000313" key="2">
    <source>
        <dbReference type="Proteomes" id="UP000599391"/>
    </source>
</evidence>
<dbReference type="Proteomes" id="UP000599391">
    <property type="component" value="Unassembled WGS sequence"/>
</dbReference>
<dbReference type="AlphaFoldDB" id="A0A8J7H8E4"/>
<comment type="caution">
    <text evidence="1">The sequence shown here is derived from an EMBL/GenBank/DDBJ whole genome shotgun (WGS) entry which is preliminary data.</text>
</comment>
<keyword evidence="2" id="KW-1185">Reference proteome</keyword>